<evidence type="ECO:0000256" key="6">
    <source>
        <dbReference type="SAM" id="MobiDB-lite"/>
    </source>
</evidence>
<evidence type="ECO:0000256" key="3">
    <source>
        <dbReference type="ARBA" id="ARBA00022692"/>
    </source>
</evidence>
<feature type="region of interest" description="Disordered" evidence="6">
    <location>
        <begin position="179"/>
        <end position="204"/>
    </location>
</feature>
<dbReference type="Proteomes" id="UP000654075">
    <property type="component" value="Unassembled WGS sequence"/>
</dbReference>
<keyword evidence="2" id="KW-0813">Transport</keyword>
<evidence type="ECO:0000313" key="9">
    <source>
        <dbReference type="Proteomes" id="UP000654075"/>
    </source>
</evidence>
<dbReference type="GO" id="GO:0005886">
    <property type="term" value="C:plasma membrane"/>
    <property type="evidence" value="ECO:0007669"/>
    <property type="project" value="TreeGrafter"/>
</dbReference>
<gene>
    <name evidence="8" type="ORF">PGLA1383_LOCUS47297</name>
</gene>
<evidence type="ECO:0000256" key="5">
    <source>
        <dbReference type="ARBA" id="ARBA00023136"/>
    </source>
</evidence>
<feature type="transmembrane region" description="Helical" evidence="7">
    <location>
        <begin position="112"/>
        <end position="133"/>
    </location>
</feature>
<protein>
    <submittedName>
        <fullName evidence="8">Uncharacterized protein</fullName>
    </submittedName>
</protein>
<keyword evidence="5 7" id="KW-0472">Membrane</keyword>
<dbReference type="PROSITE" id="PS50267">
    <property type="entry name" value="NA_NEUROTRAN_SYMP_3"/>
    <property type="match status" value="1"/>
</dbReference>
<dbReference type="AlphaFoldDB" id="A0A813H0C7"/>
<evidence type="ECO:0000313" key="8">
    <source>
        <dbReference type="EMBL" id="CAE8631161.1"/>
    </source>
</evidence>
<organism evidence="8 9">
    <name type="scientific">Polarella glacialis</name>
    <name type="common">Dinoflagellate</name>
    <dbReference type="NCBI Taxonomy" id="89957"/>
    <lineage>
        <taxon>Eukaryota</taxon>
        <taxon>Sar</taxon>
        <taxon>Alveolata</taxon>
        <taxon>Dinophyceae</taxon>
        <taxon>Suessiales</taxon>
        <taxon>Suessiaceae</taxon>
        <taxon>Polarella</taxon>
    </lineage>
</organism>
<dbReference type="InterPro" id="IPR037272">
    <property type="entry name" value="SNS_sf"/>
</dbReference>
<dbReference type="PANTHER" id="PTHR11616:SF240">
    <property type="entry name" value="BLOATED TUBULES, ISOFORM B-RELATED"/>
    <property type="match status" value="1"/>
</dbReference>
<dbReference type="GO" id="GO:0035725">
    <property type="term" value="P:sodium ion transmembrane transport"/>
    <property type="evidence" value="ECO:0007669"/>
    <property type="project" value="TreeGrafter"/>
</dbReference>
<keyword evidence="9" id="KW-1185">Reference proteome</keyword>
<keyword evidence="3 7" id="KW-0812">Transmembrane</keyword>
<proteinExistence type="predicted"/>
<evidence type="ECO:0000256" key="1">
    <source>
        <dbReference type="ARBA" id="ARBA00004141"/>
    </source>
</evidence>
<comment type="caution">
    <text evidence="8">The sequence shown here is derived from an EMBL/GenBank/DDBJ whole genome shotgun (WGS) entry which is preliminary data.</text>
</comment>
<dbReference type="SUPFAM" id="SSF161070">
    <property type="entry name" value="SNF-like"/>
    <property type="match status" value="1"/>
</dbReference>
<comment type="subcellular location">
    <subcellularLocation>
        <location evidence="1">Membrane</location>
        <topology evidence="1">Multi-pass membrane protein</topology>
    </subcellularLocation>
</comment>
<keyword evidence="4 7" id="KW-1133">Transmembrane helix</keyword>
<feature type="transmembrane region" description="Helical" evidence="7">
    <location>
        <begin position="77"/>
        <end position="100"/>
    </location>
</feature>
<sequence length="208" mass="23617">MCAVMYLMGFLYCTRMGIELLDIVDHYCITYYLLLEVTLEAFMFAEDFGWRHLVVHVKLATLGNLRTPLGQKVVPSFFWRLAIHFTMPSWYLFLFFYIFSTDVAEPYGGYPGWLQGIGWFCLAALLAVTPLGFARSLKLGTGSTLPALEQDEAASPQPWESRAPCHRWGKTRRAPYDCLDGGNHMNSDRSPLAGRNTKSVQQQQAIKC</sequence>
<name>A0A813H0C7_POLGL</name>
<evidence type="ECO:0000256" key="4">
    <source>
        <dbReference type="ARBA" id="ARBA00022989"/>
    </source>
</evidence>
<dbReference type="OrthoDB" id="6581954at2759"/>
<evidence type="ECO:0000256" key="7">
    <source>
        <dbReference type="SAM" id="Phobius"/>
    </source>
</evidence>
<dbReference type="Pfam" id="PF00209">
    <property type="entry name" value="SNF"/>
    <property type="match status" value="1"/>
</dbReference>
<dbReference type="PANTHER" id="PTHR11616">
    <property type="entry name" value="SODIUM/CHLORIDE DEPENDENT TRANSPORTER"/>
    <property type="match status" value="1"/>
</dbReference>
<reference evidence="8" key="1">
    <citation type="submission" date="2021-02" db="EMBL/GenBank/DDBJ databases">
        <authorList>
            <person name="Dougan E. K."/>
            <person name="Rhodes N."/>
            <person name="Thang M."/>
            <person name="Chan C."/>
        </authorList>
    </citation>
    <scope>NUCLEOTIDE SEQUENCE</scope>
</reference>
<dbReference type="EMBL" id="CAJNNV010030052">
    <property type="protein sequence ID" value="CAE8631161.1"/>
    <property type="molecule type" value="Genomic_DNA"/>
</dbReference>
<accession>A0A813H0C7</accession>
<evidence type="ECO:0000256" key="2">
    <source>
        <dbReference type="ARBA" id="ARBA00022448"/>
    </source>
</evidence>
<dbReference type="InterPro" id="IPR000175">
    <property type="entry name" value="Na/ntran_symport"/>
</dbReference>